<dbReference type="EMBL" id="CP132452">
    <property type="protein sequence ID" value="WNY64573.1"/>
    <property type="molecule type" value="Genomic_DNA"/>
</dbReference>
<feature type="coiled-coil region" evidence="1">
    <location>
        <begin position="47"/>
        <end position="97"/>
    </location>
</feature>
<keyword evidence="2" id="KW-0812">Transmembrane</keyword>
<dbReference type="Gene3D" id="1.10.3160.10">
    <property type="entry name" value="Bbcrasp-1"/>
    <property type="match status" value="1"/>
</dbReference>
<evidence type="ECO:0000313" key="4">
    <source>
        <dbReference type="Proteomes" id="UP001305925"/>
    </source>
</evidence>
<dbReference type="RefSeq" id="WP_316257793.1">
    <property type="nucleotide sequence ID" value="NZ_CP132452.1"/>
</dbReference>
<keyword evidence="2" id="KW-0472">Membrane</keyword>
<gene>
    <name evidence="3" type="ORF">QIA00_04760</name>
</gene>
<keyword evidence="3" id="KW-0614">Plasmid</keyword>
<geneLocation type="plasmid" evidence="3 4">
    <name>lp54</name>
</geneLocation>
<dbReference type="NCBIfam" id="NF033729">
    <property type="entry name" value="borfam54_2"/>
    <property type="match status" value="2"/>
</dbReference>
<dbReference type="Proteomes" id="UP001305925">
    <property type="component" value="Plasmid lp54"/>
</dbReference>
<name>A0ABZ0CKA8_9SPIR</name>
<accession>A0ABZ0CKA8</accession>
<evidence type="ECO:0000313" key="3">
    <source>
        <dbReference type="EMBL" id="WNY64573.1"/>
    </source>
</evidence>
<sequence>MNNRGIVLPKNKLNKIKLNIITAILTLFFILYAVNPPDSKVKSYTDLKEGSENFENESGELRSLNQKSPKEAISIKLKALAKKLKDQKNEKLQIEKIIQTSLNYDTEKIKKLKKILETPKEELKMLNLNKTI</sequence>
<feature type="transmembrane region" description="Helical" evidence="2">
    <location>
        <begin position="16"/>
        <end position="34"/>
    </location>
</feature>
<reference evidence="3" key="1">
    <citation type="submission" date="2023-07" db="EMBL/GenBank/DDBJ databases">
        <title>Genome sequencing of multiple Borrelia sensu lato isolates.</title>
        <authorList>
            <person name="Mongodin E.F."/>
            <person name="Rudenko N."/>
            <person name="Fraser C.M."/>
            <person name="Schutzer S."/>
            <person name="Luft B."/>
            <person name="Morgan R."/>
            <person name="Chastens S."/>
            <person name="Qiu W."/>
        </authorList>
    </citation>
    <scope>NUCLEOTIDE SEQUENCE [LARGE SCALE GENOMIC DNA]</scope>
    <source>
        <strain evidence="3">SCW30h</strain>
    </source>
</reference>
<keyword evidence="1" id="KW-0175">Coiled coil</keyword>
<keyword evidence="2" id="KW-1133">Transmembrane helix</keyword>
<protein>
    <submittedName>
        <fullName evidence="3">Complement regulator-acquiring protein</fullName>
    </submittedName>
</protein>
<keyword evidence="4" id="KW-1185">Reference proteome</keyword>
<proteinExistence type="predicted"/>
<organism evidence="3 4">
    <name type="scientific">Borreliella americana</name>
    <dbReference type="NCBI Taxonomy" id="478807"/>
    <lineage>
        <taxon>Bacteria</taxon>
        <taxon>Pseudomonadati</taxon>
        <taxon>Spirochaetota</taxon>
        <taxon>Spirochaetia</taxon>
        <taxon>Spirochaetales</taxon>
        <taxon>Borreliaceae</taxon>
        <taxon>Borreliella</taxon>
    </lineage>
</organism>
<evidence type="ECO:0000256" key="2">
    <source>
        <dbReference type="SAM" id="Phobius"/>
    </source>
</evidence>
<evidence type="ECO:0000256" key="1">
    <source>
        <dbReference type="SAM" id="Coils"/>
    </source>
</evidence>